<dbReference type="GO" id="GO:0004074">
    <property type="term" value="F:biliverdin reductase [NAD(P)H] activity"/>
    <property type="evidence" value="ECO:0007669"/>
    <property type="project" value="TreeGrafter"/>
</dbReference>
<dbReference type="AlphaFoldDB" id="A0A6A6AYY0"/>
<dbReference type="RefSeq" id="XP_033392857.1">
    <property type="nucleotide sequence ID" value="XM_033539393.1"/>
</dbReference>
<evidence type="ECO:0008006" key="4">
    <source>
        <dbReference type="Google" id="ProtNLM"/>
    </source>
</evidence>
<gene>
    <name evidence="2" type="ORF">K452DRAFT_278947</name>
</gene>
<comment type="similarity">
    <text evidence="1">Belongs to the avfA family.</text>
</comment>
<reference evidence="2" key="1">
    <citation type="journal article" date="2020" name="Stud. Mycol.">
        <title>101 Dothideomycetes genomes: a test case for predicting lifestyles and emergence of pathogens.</title>
        <authorList>
            <person name="Haridas S."/>
            <person name="Albert R."/>
            <person name="Binder M."/>
            <person name="Bloem J."/>
            <person name="Labutti K."/>
            <person name="Salamov A."/>
            <person name="Andreopoulos B."/>
            <person name="Baker S."/>
            <person name="Barry K."/>
            <person name="Bills G."/>
            <person name="Bluhm B."/>
            <person name="Cannon C."/>
            <person name="Castanera R."/>
            <person name="Culley D."/>
            <person name="Daum C."/>
            <person name="Ezra D."/>
            <person name="Gonzalez J."/>
            <person name="Henrissat B."/>
            <person name="Kuo A."/>
            <person name="Liang C."/>
            <person name="Lipzen A."/>
            <person name="Lutzoni F."/>
            <person name="Magnuson J."/>
            <person name="Mondo S."/>
            <person name="Nolan M."/>
            <person name="Ohm R."/>
            <person name="Pangilinan J."/>
            <person name="Park H.-J."/>
            <person name="Ramirez L."/>
            <person name="Alfaro M."/>
            <person name="Sun H."/>
            <person name="Tritt A."/>
            <person name="Yoshinaga Y."/>
            <person name="Zwiers L.-H."/>
            <person name="Turgeon B."/>
            <person name="Goodwin S."/>
            <person name="Spatafora J."/>
            <person name="Crous P."/>
            <person name="Grigoriev I."/>
        </authorList>
    </citation>
    <scope>NUCLEOTIDE SEQUENCE</scope>
    <source>
        <strain evidence="2">CBS 121167</strain>
    </source>
</reference>
<dbReference type="PANTHER" id="PTHR43355">
    <property type="entry name" value="FLAVIN REDUCTASE (NADPH)"/>
    <property type="match status" value="1"/>
</dbReference>
<dbReference type="GeneID" id="54296889"/>
<dbReference type="Proteomes" id="UP000799438">
    <property type="component" value="Unassembled WGS sequence"/>
</dbReference>
<protein>
    <recommendedName>
        <fullName evidence="4">NAD(P)-binding domain-containing protein</fullName>
    </recommendedName>
</protein>
<proteinExistence type="inferred from homology"/>
<dbReference type="Gene3D" id="3.40.50.720">
    <property type="entry name" value="NAD(P)-binding Rossmann-like Domain"/>
    <property type="match status" value="1"/>
</dbReference>
<sequence>MTTTPPPTIAFFGATGGCASHALALALKAGYKATALARTPDKLRTQLLSAPHNLPETLLSSALTIIAGDATSTAAVRATLTVPGTHLALAASVVSGIGSVPALSFKNPLFPVTLQEPHVCETAARTLVDALRALLAEGYAVPPHPLLAEPQGRRAPRLLVISSTGISAARADVPSLLVPVYYWLLDVPIRDKAALERVVLEARKEGVLDGLVVVRPPVLVDGEGRGLGAVREGPGPAVGYRIARSDVGAWIWEEGVLKGREWSGRCVTITW</sequence>
<dbReference type="GO" id="GO:0042602">
    <property type="term" value="F:riboflavin reductase (NADPH) activity"/>
    <property type="evidence" value="ECO:0007669"/>
    <property type="project" value="TreeGrafter"/>
</dbReference>
<dbReference type="PANTHER" id="PTHR43355:SF2">
    <property type="entry name" value="FLAVIN REDUCTASE (NADPH)"/>
    <property type="match status" value="1"/>
</dbReference>
<evidence type="ECO:0000256" key="1">
    <source>
        <dbReference type="ARBA" id="ARBA00038376"/>
    </source>
</evidence>
<dbReference type="InterPro" id="IPR051606">
    <property type="entry name" value="Polyketide_Oxido-like"/>
</dbReference>
<dbReference type="OrthoDB" id="63935at2759"/>
<accession>A0A6A6AYY0</accession>
<dbReference type="EMBL" id="ML995506">
    <property type="protein sequence ID" value="KAF2137139.1"/>
    <property type="molecule type" value="Genomic_DNA"/>
</dbReference>
<name>A0A6A6AYY0_9PEZI</name>
<dbReference type="SUPFAM" id="SSF51735">
    <property type="entry name" value="NAD(P)-binding Rossmann-fold domains"/>
    <property type="match status" value="1"/>
</dbReference>
<evidence type="ECO:0000313" key="2">
    <source>
        <dbReference type="EMBL" id="KAF2137139.1"/>
    </source>
</evidence>
<keyword evidence="3" id="KW-1185">Reference proteome</keyword>
<organism evidence="2 3">
    <name type="scientific">Aplosporella prunicola CBS 121167</name>
    <dbReference type="NCBI Taxonomy" id="1176127"/>
    <lineage>
        <taxon>Eukaryota</taxon>
        <taxon>Fungi</taxon>
        <taxon>Dikarya</taxon>
        <taxon>Ascomycota</taxon>
        <taxon>Pezizomycotina</taxon>
        <taxon>Dothideomycetes</taxon>
        <taxon>Dothideomycetes incertae sedis</taxon>
        <taxon>Botryosphaeriales</taxon>
        <taxon>Aplosporellaceae</taxon>
        <taxon>Aplosporella</taxon>
    </lineage>
</organism>
<evidence type="ECO:0000313" key="3">
    <source>
        <dbReference type="Proteomes" id="UP000799438"/>
    </source>
</evidence>
<dbReference type="InterPro" id="IPR036291">
    <property type="entry name" value="NAD(P)-bd_dom_sf"/>
</dbReference>